<accession>A0ABX1K6J6</accession>
<dbReference type="EMBL" id="JABACI010000001">
    <property type="protein sequence ID" value="NLP82634.1"/>
    <property type="molecule type" value="Genomic_DNA"/>
</dbReference>
<proteinExistence type="predicted"/>
<dbReference type="Gene3D" id="3.20.20.140">
    <property type="entry name" value="Metal-dependent hydrolases"/>
    <property type="match status" value="2"/>
</dbReference>
<comment type="caution">
    <text evidence="3">The sequence shown here is derived from an EMBL/GenBank/DDBJ whole genome shotgun (WGS) entry which is preliminary data.</text>
</comment>
<feature type="region of interest" description="Disordered" evidence="1">
    <location>
        <begin position="12"/>
        <end position="35"/>
    </location>
</feature>
<evidence type="ECO:0000313" key="3">
    <source>
        <dbReference type="EMBL" id="NLP82634.1"/>
    </source>
</evidence>
<evidence type="ECO:0000313" key="4">
    <source>
        <dbReference type="Proteomes" id="UP001429745"/>
    </source>
</evidence>
<dbReference type="InterPro" id="IPR013108">
    <property type="entry name" value="Amidohydro_3"/>
</dbReference>
<dbReference type="SUPFAM" id="SSF51556">
    <property type="entry name" value="Metallo-dependent hydrolases"/>
    <property type="match status" value="1"/>
</dbReference>
<name>A0ABX1K6J6_9MICO</name>
<dbReference type="InterPro" id="IPR011059">
    <property type="entry name" value="Metal-dep_hydrolase_composite"/>
</dbReference>
<sequence length="645" mass="69967">MHRCLRAVTVDTEWEHSMGKKSSQDPQNEDRGGISRRGLLIGSGTAAAAAVLSGGQAAAAPGAGAVVAGAGPAYTNARAARAGGDQDILLVNGRIHTMDDAGTVVDAVRIAGGRITAVGKEAQRAGNSSNRVDLGGRTVIPGLIESHTHFVSLANRPGYHVAEWELAKDIAGVLAALVARRPEVPEGEFLTAMGAGTPRMFAEGRLPTLAEIDAAVPDRPVFLYQNFNGPARVNTLGRQFFQSVADPSVAVADDGSITGDAANFALYHLRIRQTEQDKRRSALDAMAFSAKIGITLNYDQVLFATPNGTLDPSAYETQPNDGLRKLNHYRMYDPYLSLNRDGAAYVRLWINYLHQQGHIAALGPLDKQLPELRERLKNAFPEFGDDMVHVRGIGEWAAPFAAPSNPNGYAVWLEAQRLVAEAGWHNENAIPGTATDQSQIEQVVSTWESLDAQYGIQHLRWGLQHADHATADQLARLKALGSGVSLSGFRWLSGTPRADGLPFGPAFKRTQDSGIPFAIHEDGVHIAPHNPWFALHYATTGLNVLGQQINPGQQITRHEALRAYTRGAAWFTGVDDRLGSIEAGKHADLVVLDKDYFTVSDAEMRDIRPVMTLIDGSIVHDTGVVRGRRDWQHDSDHVFDESWWQ</sequence>
<dbReference type="InterPro" id="IPR032466">
    <property type="entry name" value="Metal_Hydrolase"/>
</dbReference>
<dbReference type="InterPro" id="IPR006311">
    <property type="entry name" value="TAT_signal"/>
</dbReference>
<dbReference type="RefSeq" id="WP_168911125.1">
    <property type="nucleotide sequence ID" value="NZ_JABACI010000001.1"/>
</dbReference>
<dbReference type="PANTHER" id="PTHR22642">
    <property type="entry name" value="IMIDAZOLONEPROPIONASE"/>
    <property type="match status" value="1"/>
</dbReference>
<reference evidence="3 4" key="1">
    <citation type="submission" date="2020-04" db="EMBL/GenBank/DDBJ databases">
        <title>CFH 90308 Microbacterium sp.</title>
        <authorList>
            <person name="Nie G."/>
            <person name="Ming H."/>
            <person name="Xia T."/>
        </authorList>
    </citation>
    <scope>NUCLEOTIDE SEQUENCE [LARGE SCALE GENOMIC DNA]</scope>
    <source>
        <strain evidence="3 4">CFH 90308</strain>
    </source>
</reference>
<keyword evidence="4" id="KW-1185">Reference proteome</keyword>
<dbReference type="Gene3D" id="2.30.40.10">
    <property type="entry name" value="Urease, subunit C, domain 1"/>
    <property type="match status" value="2"/>
</dbReference>
<dbReference type="SUPFAM" id="SSF51338">
    <property type="entry name" value="Composite domain of metallo-dependent hydrolases"/>
    <property type="match status" value="1"/>
</dbReference>
<dbReference type="PANTHER" id="PTHR22642:SF21">
    <property type="entry name" value="PERIPLASMIC PROTEIN"/>
    <property type="match status" value="1"/>
</dbReference>
<evidence type="ECO:0000259" key="2">
    <source>
        <dbReference type="Pfam" id="PF07969"/>
    </source>
</evidence>
<gene>
    <name evidence="3" type="ORF">HF576_02115</name>
</gene>
<protein>
    <submittedName>
        <fullName evidence="3">Amidohydrolase family protein</fullName>
    </submittedName>
</protein>
<feature type="domain" description="Amidohydrolase 3" evidence="2">
    <location>
        <begin position="132"/>
        <end position="620"/>
    </location>
</feature>
<dbReference type="Proteomes" id="UP001429745">
    <property type="component" value="Unassembled WGS sequence"/>
</dbReference>
<evidence type="ECO:0000256" key="1">
    <source>
        <dbReference type="SAM" id="MobiDB-lite"/>
    </source>
</evidence>
<dbReference type="Gene3D" id="3.10.310.70">
    <property type="match status" value="1"/>
</dbReference>
<dbReference type="Pfam" id="PF07969">
    <property type="entry name" value="Amidohydro_3"/>
    <property type="match status" value="1"/>
</dbReference>
<organism evidence="3 4">
    <name type="scientific">Microbacterium salsuginis</name>
    <dbReference type="NCBI Taxonomy" id="2722803"/>
    <lineage>
        <taxon>Bacteria</taxon>
        <taxon>Bacillati</taxon>
        <taxon>Actinomycetota</taxon>
        <taxon>Actinomycetes</taxon>
        <taxon>Micrococcales</taxon>
        <taxon>Microbacteriaceae</taxon>
        <taxon>Microbacterium</taxon>
    </lineage>
</organism>
<dbReference type="PROSITE" id="PS51318">
    <property type="entry name" value="TAT"/>
    <property type="match status" value="1"/>
</dbReference>